<evidence type="ECO:0000256" key="1">
    <source>
        <dbReference type="ARBA" id="ARBA00022553"/>
    </source>
</evidence>
<dbReference type="Gene3D" id="3.40.50.2300">
    <property type="match status" value="1"/>
</dbReference>
<accession>A0AAE9MX90</accession>
<organism evidence="6 7">
    <name type="scientific">Treponema putidum</name>
    <dbReference type="NCBI Taxonomy" id="221027"/>
    <lineage>
        <taxon>Bacteria</taxon>
        <taxon>Pseudomonadati</taxon>
        <taxon>Spirochaetota</taxon>
        <taxon>Spirochaetia</taxon>
        <taxon>Spirochaetales</taxon>
        <taxon>Treponemataceae</taxon>
        <taxon>Treponema</taxon>
    </lineage>
</organism>
<sequence length="201" mass="22311">MKIIIVDDDCLVVSSLKTILTANGFDIIATGSTGCEAVSLFNEYKPDILLMDIRMENMTGIEASEKILAEHSDAKILLLTTFNDEEYITKAINFGCKGYILKQNISSLVPALNAVDTGSIVFDSEIISKLPQTKPTRSQFLGDLNDMETDVLELVADGLNNKEIANRLSLSEGTVRNYVSSILEKLNLRDRTQLVVYYYTK</sequence>
<dbReference type="InterPro" id="IPR058245">
    <property type="entry name" value="NreC/VraR/RcsB-like_REC"/>
</dbReference>
<dbReference type="RefSeq" id="WP_255817645.1">
    <property type="nucleotide sequence ID" value="NZ_CP038804.1"/>
</dbReference>
<dbReference type="PROSITE" id="PS00622">
    <property type="entry name" value="HTH_LUXR_1"/>
    <property type="match status" value="1"/>
</dbReference>
<dbReference type="GO" id="GO:0000160">
    <property type="term" value="P:phosphorelay signal transduction system"/>
    <property type="evidence" value="ECO:0007669"/>
    <property type="project" value="InterPro"/>
</dbReference>
<keyword evidence="1 3" id="KW-0597">Phosphoprotein</keyword>
<reference evidence="6" key="1">
    <citation type="submission" date="2019-04" db="EMBL/GenBank/DDBJ databases">
        <title>Whole genome sequencing of oral phylogroup 2 treponemes.</title>
        <authorList>
            <person name="Chan Y."/>
            <person name="Zeng H.H."/>
            <person name="Yu X.L."/>
            <person name="Leung W.K."/>
            <person name="Watt R.M."/>
        </authorList>
    </citation>
    <scope>NUCLEOTIDE SEQUENCE</scope>
    <source>
        <strain evidence="6">OMZ 835</strain>
    </source>
</reference>
<gene>
    <name evidence="6" type="ORF">E4N74_11070</name>
</gene>
<dbReference type="EMBL" id="CP038804">
    <property type="protein sequence ID" value="UTY34482.1"/>
    <property type="molecule type" value="Genomic_DNA"/>
</dbReference>
<dbReference type="InterPro" id="IPR000792">
    <property type="entry name" value="Tscrpt_reg_LuxR_C"/>
</dbReference>
<evidence type="ECO:0000259" key="5">
    <source>
        <dbReference type="PROSITE" id="PS50110"/>
    </source>
</evidence>
<dbReference type="PANTHER" id="PTHR43214:SF40">
    <property type="entry name" value="TRANSCRIPTIONAL REGULATORY PROTEIN LNRK"/>
    <property type="match status" value="1"/>
</dbReference>
<dbReference type="Proteomes" id="UP001058682">
    <property type="component" value="Chromosome"/>
</dbReference>
<evidence type="ECO:0000259" key="4">
    <source>
        <dbReference type="PROSITE" id="PS50043"/>
    </source>
</evidence>
<dbReference type="SUPFAM" id="SSF46894">
    <property type="entry name" value="C-terminal effector domain of the bipartite response regulators"/>
    <property type="match status" value="1"/>
</dbReference>
<dbReference type="Pfam" id="PF00072">
    <property type="entry name" value="Response_reg"/>
    <property type="match status" value="1"/>
</dbReference>
<dbReference type="PROSITE" id="PS50043">
    <property type="entry name" value="HTH_LUXR_2"/>
    <property type="match status" value="1"/>
</dbReference>
<feature type="domain" description="Response regulatory" evidence="5">
    <location>
        <begin position="2"/>
        <end position="117"/>
    </location>
</feature>
<name>A0AAE9MX90_9SPIR</name>
<dbReference type="CDD" id="cd17535">
    <property type="entry name" value="REC_NarL-like"/>
    <property type="match status" value="1"/>
</dbReference>
<dbReference type="InterPro" id="IPR016032">
    <property type="entry name" value="Sig_transdc_resp-reg_C-effctor"/>
</dbReference>
<dbReference type="SMART" id="SM00421">
    <property type="entry name" value="HTH_LUXR"/>
    <property type="match status" value="1"/>
</dbReference>
<dbReference type="GO" id="GO:0006355">
    <property type="term" value="P:regulation of DNA-templated transcription"/>
    <property type="evidence" value="ECO:0007669"/>
    <property type="project" value="InterPro"/>
</dbReference>
<dbReference type="GO" id="GO:0003677">
    <property type="term" value="F:DNA binding"/>
    <property type="evidence" value="ECO:0007669"/>
    <property type="project" value="UniProtKB-KW"/>
</dbReference>
<keyword evidence="2" id="KW-0238">DNA-binding</keyword>
<evidence type="ECO:0000256" key="3">
    <source>
        <dbReference type="PROSITE-ProRule" id="PRU00169"/>
    </source>
</evidence>
<dbReference type="CDD" id="cd06170">
    <property type="entry name" value="LuxR_C_like"/>
    <property type="match status" value="1"/>
</dbReference>
<dbReference type="PRINTS" id="PR00038">
    <property type="entry name" value="HTHLUXR"/>
</dbReference>
<evidence type="ECO:0000256" key="2">
    <source>
        <dbReference type="ARBA" id="ARBA00023125"/>
    </source>
</evidence>
<protein>
    <submittedName>
        <fullName evidence="6">Response regulator transcription factor</fullName>
    </submittedName>
</protein>
<dbReference type="InterPro" id="IPR039420">
    <property type="entry name" value="WalR-like"/>
</dbReference>
<dbReference type="PANTHER" id="PTHR43214">
    <property type="entry name" value="TWO-COMPONENT RESPONSE REGULATOR"/>
    <property type="match status" value="1"/>
</dbReference>
<dbReference type="PROSITE" id="PS50110">
    <property type="entry name" value="RESPONSE_REGULATORY"/>
    <property type="match status" value="1"/>
</dbReference>
<dbReference type="AlphaFoldDB" id="A0AAE9MX90"/>
<proteinExistence type="predicted"/>
<evidence type="ECO:0000313" key="6">
    <source>
        <dbReference type="EMBL" id="UTY34482.1"/>
    </source>
</evidence>
<dbReference type="InterPro" id="IPR001789">
    <property type="entry name" value="Sig_transdc_resp-reg_receiver"/>
</dbReference>
<dbReference type="SMART" id="SM00448">
    <property type="entry name" value="REC"/>
    <property type="match status" value="1"/>
</dbReference>
<dbReference type="InterPro" id="IPR011006">
    <property type="entry name" value="CheY-like_superfamily"/>
</dbReference>
<dbReference type="SUPFAM" id="SSF52172">
    <property type="entry name" value="CheY-like"/>
    <property type="match status" value="1"/>
</dbReference>
<dbReference type="Pfam" id="PF00196">
    <property type="entry name" value="GerE"/>
    <property type="match status" value="1"/>
</dbReference>
<feature type="domain" description="HTH luxR-type" evidence="4">
    <location>
        <begin position="137"/>
        <end position="201"/>
    </location>
</feature>
<evidence type="ECO:0000313" key="7">
    <source>
        <dbReference type="Proteomes" id="UP001058682"/>
    </source>
</evidence>
<feature type="modified residue" description="4-aspartylphosphate" evidence="3">
    <location>
        <position position="52"/>
    </location>
</feature>